<evidence type="ECO:0000256" key="2">
    <source>
        <dbReference type="SAM" id="MobiDB-lite"/>
    </source>
</evidence>
<protein>
    <recommendedName>
        <fullName evidence="1">MICOS complex subunit</fullName>
    </recommendedName>
</protein>
<comment type="caution">
    <text evidence="3">The sequence shown here is derived from an EMBL/GenBank/DDBJ whole genome shotgun (WGS) entry which is preliminary data.</text>
</comment>
<dbReference type="EMBL" id="JBHFEH010000001">
    <property type="protein sequence ID" value="KAL2058974.1"/>
    <property type="molecule type" value="Genomic_DNA"/>
</dbReference>
<feature type="transmembrane region" description="Helical" evidence="1">
    <location>
        <begin position="156"/>
        <end position="174"/>
    </location>
</feature>
<keyword evidence="4" id="KW-1185">Reference proteome</keyword>
<sequence length="243" mass="27131">MAFRHLARQHPISPLAIGALTTGMILFPHSTLHAEEPRQDHLARKPIYEDLTPLRQPPKSNPTPSEKPSMSSPTPTDRLAGQIRHVRLFIHAHSVAVEDRINAFMSSALHQERAFTQTIASLAPPPETHERIMPGALYVLVAAMAGTIISRNRNILLRATVPIAVGIGAAWVVLPVTSRNVGDLIWTYEEKAPIISLNHLRIRGVIEESWKQAKVRGEATKKWSDEMVKESREAVEGWLKKEK</sequence>
<comment type="subunit">
    <text evidence="1">Component of the mitochondrial contact site and cristae organizing system (MICOS) complex.</text>
</comment>
<dbReference type="InterPro" id="IPR019166">
    <property type="entry name" value="MIC26/MIC27"/>
</dbReference>
<keyword evidence="1" id="KW-0812">Transmembrane</keyword>
<dbReference type="Proteomes" id="UP001590951">
    <property type="component" value="Unassembled WGS sequence"/>
</dbReference>
<keyword evidence="1" id="KW-0496">Mitochondrion</keyword>
<keyword evidence="1" id="KW-1133">Transmembrane helix</keyword>
<keyword evidence="1" id="KW-0999">Mitochondrion inner membrane</keyword>
<dbReference type="Pfam" id="PF09769">
    <property type="entry name" value="ApoO"/>
    <property type="match status" value="1"/>
</dbReference>
<comment type="subcellular location">
    <subcellularLocation>
        <location evidence="1">Mitochondrion inner membrane</location>
    </subcellularLocation>
</comment>
<dbReference type="PANTHER" id="PTHR28268:SF1">
    <property type="entry name" value="MICOS SUBUNIT MIC26"/>
    <property type="match status" value="1"/>
</dbReference>
<evidence type="ECO:0000313" key="3">
    <source>
        <dbReference type="EMBL" id="KAL2058974.1"/>
    </source>
</evidence>
<accession>A0ABR4BME8</accession>
<evidence type="ECO:0000313" key="4">
    <source>
        <dbReference type="Proteomes" id="UP001590951"/>
    </source>
</evidence>
<keyword evidence="1" id="KW-0472">Membrane</keyword>
<feature type="compositionally biased region" description="Polar residues" evidence="2">
    <location>
        <begin position="62"/>
        <end position="75"/>
    </location>
</feature>
<feature type="region of interest" description="Disordered" evidence="2">
    <location>
        <begin position="48"/>
        <end position="77"/>
    </location>
</feature>
<proteinExistence type="predicted"/>
<organism evidence="3 4">
    <name type="scientific">Lepraria finkii</name>
    <dbReference type="NCBI Taxonomy" id="1340010"/>
    <lineage>
        <taxon>Eukaryota</taxon>
        <taxon>Fungi</taxon>
        <taxon>Dikarya</taxon>
        <taxon>Ascomycota</taxon>
        <taxon>Pezizomycotina</taxon>
        <taxon>Lecanoromycetes</taxon>
        <taxon>OSLEUM clade</taxon>
        <taxon>Lecanoromycetidae</taxon>
        <taxon>Lecanorales</taxon>
        <taxon>Lecanorineae</taxon>
        <taxon>Stereocaulaceae</taxon>
        <taxon>Lepraria</taxon>
    </lineage>
</organism>
<dbReference type="InterPro" id="IPR033181">
    <property type="entry name" value="Mic26_fungi"/>
</dbReference>
<evidence type="ECO:0000256" key="1">
    <source>
        <dbReference type="RuleBase" id="RU363021"/>
    </source>
</evidence>
<dbReference type="PANTHER" id="PTHR28268">
    <property type="entry name" value="MICOS SUBUNIT MIC26"/>
    <property type="match status" value="1"/>
</dbReference>
<name>A0ABR4BME8_9LECA</name>
<reference evidence="3 4" key="1">
    <citation type="submission" date="2024-09" db="EMBL/GenBank/DDBJ databases">
        <title>Rethinking Asexuality: The Enigmatic Case of Functional Sexual Genes in Lepraria (Stereocaulaceae).</title>
        <authorList>
            <person name="Doellman M."/>
            <person name="Sun Y."/>
            <person name="Barcenas-Pena A."/>
            <person name="Lumbsch H.T."/>
            <person name="Grewe F."/>
        </authorList>
    </citation>
    <scope>NUCLEOTIDE SEQUENCE [LARGE SCALE GENOMIC DNA]</scope>
    <source>
        <strain evidence="3 4">Grewe 0041</strain>
    </source>
</reference>
<comment type="function">
    <text evidence="1">Component of the MICOS complex, a large protein complex of the mitochondrial inner membrane that plays crucial roles in the maintenance of crista junctions, inner membrane architecture, and formation of contact sites to the outer membrane.</text>
</comment>
<gene>
    <name evidence="3" type="ORF">ABVK25_000266</name>
</gene>